<dbReference type="Pfam" id="PF13193">
    <property type="entry name" value="AMP-binding_C"/>
    <property type="match status" value="1"/>
</dbReference>
<dbReference type="PROSITE" id="PS00455">
    <property type="entry name" value="AMP_BINDING"/>
    <property type="match status" value="1"/>
</dbReference>
<keyword evidence="4" id="KW-0445">Lipid transport</keyword>
<keyword evidence="3" id="KW-0276">Fatty acid metabolism</keyword>
<keyword evidence="13" id="KW-1185">Reference proteome</keyword>
<evidence type="ECO:0000256" key="3">
    <source>
        <dbReference type="ARBA" id="ARBA00022832"/>
    </source>
</evidence>
<evidence type="ECO:0000313" key="12">
    <source>
        <dbReference type="EMBL" id="KAK1884540.1"/>
    </source>
</evidence>
<evidence type="ECO:0000256" key="8">
    <source>
        <dbReference type="ARBA" id="ARBA00041297"/>
    </source>
</evidence>
<dbReference type="InterPro" id="IPR000873">
    <property type="entry name" value="AMP-dep_synth/lig_dom"/>
</dbReference>
<gene>
    <name evidence="12" type="ORF">KUDE01_022856</name>
</gene>
<comment type="catalytic activity">
    <reaction evidence="9">
        <text>tetracosanoate + ATP + CoA = tetracosanoyl-CoA + AMP + diphosphate</text>
        <dbReference type="Rhea" id="RHEA:33639"/>
        <dbReference type="ChEBI" id="CHEBI:30616"/>
        <dbReference type="ChEBI" id="CHEBI:31014"/>
        <dbReference type="ChEBI" id="CHEBI:33019"/>
        <dbReference type="ChEBI" id="CHEBI:57287"/>
        <dbReference type="ChEBI" id="CHEBI:65052"/>
        <dbReference type="ChEBI" id="CHEBI:456215"/>
    </reaction>
    <physiologicalReaction direction="left-to-right" evidence="9">
        <dbReference type="Rhea" id="RHEA:33640"/>
    </physiologicalReaction>
</comment>
<keyword evidence="4" id="KW-0813">Transport</keyword>
<sequence length="463" mass="52025">MLMCNEPDFICVWLDLVHLVEEVLPDLKKDNMALWVVDHTAASEEFNSLLDKVESMSGESSSDLPKVNIMSNFLFIFTSGTTGLSKAARVGHLKAVLSMAFFEMCGATSEDIIYITLPLYHMSASLLGIGGCIQLGATCVLKKKFSASQFWKDCVKHDVTVVQYIGELCRYLYNHPAVPEERAHRVRLAAGSGLRSDVWRQFVQRFGSRIKIREGYGLTEAGIGFLNYTEEVGPIGRAGYFNKLSMPFELLRHDPVSYEAVRTPAGRCIRAQKAMNQFLGYAGNQVQSEKKLLRGVFKDGDVFFNTGDLLLHDDQDFLYFRDRIGDTFRWKGENVSTTEVSEAVGLLDFIQEANIYGVTVPGNEGRAGMAAIVLQQDHKLNGSELYDHLVKTLPAYAWPRFLRIQTSLDVTETFKQQKVKLVTEGFDPDVTHDLLYFLDVSQKDYALLTVSLYQDIVNGKIKV</sequence>
<evidence type="ECO:0000256" key="1">
    <source>
        <dbReference type="ARBA" id="ARBA00006432"/>
    </source>
</evidence>
<dbReference type="Gene3D" id="3.40.50.12780">
    <property type="entry name" value="N-terminal domain of ligase-like"/>
    <property type="match status" value="1"/>
</dbReference>
<evidence type="ECO:0000313" key="13">
    <source>
        <dbReference type="Proteomes" id="UP001228049"/>
    </source>
</evidence>
<evidence type="ECO:0000256" key="6">
    <source>
        <dbReference type="ARBA" id="ARBA00026121"/>
    </source>
</evidence>
<reference evidence="12" key="1">
    <citation type="submission" date="2023-04" db="EMBL/GenBank/DDBJ databases">
        <title>Chromosome-level genome of Chaenocephalus aceratus.</title>
        <authorList>
            <person name="Park H."/>
        </authorList>
    </citation>
    <scope>NUCLEOTIDE SEQUENCE</scope>
    <source>
        <strain evidence="12">DE</strain>
        <tissue evidence="12">Muscle</tissue>
    </source>
</reference>
<dbReference type="Gene3D" id="3.30.300.30">
    <property type="match status" value="1"/>
</dbReference>
<dbReference type="Proteomes" id="UP001228049">
    <property type="component" value="Unassembled WGS sequence"/>
</dbReference>
<comment type="similarity">
    <text evidence="1">Belongs to the ATP-dependent AMP-binding enzyme family.</text>
</comment>
<proteinExistence type="inferred from homology"/>
<evidence type="ECO:0000256" key="5">
    <source>
        <dbReference type="ARBA" id="ARBA00023098"/>
    </source>
</evidence>
<dbReference type="PANTHER" id="PTHR43107">
    <property type="entry name" value="LONG-CHAIN FATTY ACID TRANSPORT PROTEIN"/>
    <property type="match status" value="1"/>
</dbReference>
<dbReference type="EC" id="6.2.1.3" evidence="6"/>
<dbReference type="AlphaFoldDB" id="A0AAD9F3P1"/>
<comment type="catalytic activity">
    <reaction evidence="7">
        <text>a very long-chain fatty acid + ATP + CoA = a very long-chain fatty acyl-CoA + AMP + diphosphate</text>
        <dbReference type="Rhea" id="RHEA:54536"/>
        <dbReference type="ChEBI" id="CHEBI:30616"/>
        <dbReference type="ChEBI" id="CHEBI:33019"/>
        <dbReference type="ChEBI" id="CHEBI:57287"/>
        <dbReference type="ChEBI" id="CHEBI:58950"/>
        <dbReference type="ChEBI" id="CHEBI:138261"/>
        <dbReference type="ChEBI" id="CHEBI:456215"/>
    </reaction>
    <physiologicalReaction direction="left-to-right" evidence="7">
        <dbReference type="Rhea" id="RHEA:54537"/>
    </physiologicalReaction>
</comment>
<dbReference type="InterPro" id="IPR045851">
    <property type="entry name" value="AMP-bd_C_sf"/>
</dbReference>
<dbReference type="GO" id="GO:0004467">
    <property type="term" value="F:long-chain fatty acid-CoA ligase activity"/>
    <property type="evidence" value="ECO:0007669"/>
    <property type="project" value="UniProtKB-EC"/>
</dbReference>
<evidence type="ECO:0000259" key="11">
    <source>
        <dbReference type="Pfam" id="PF13193"/>
    </source>
</evidence>
<dbReference type="InterPro" id="IPR042099">
    <property type="entry name" value="ANL_N_sf"/>
</dbReference>
<dbReference type="PANTHER" id="PTHR43107:SF16">
    <property type="entry name" value="LONG-CHAIN FATTY ACID TRANSPORT PROTEIN 6-LIKE"/>
    <property type="match status" value="1"/>
</dbReference>
<protein>
    <recommendedName>
        <fullName evidence="6">long-chain-fatty-acid--CoA ligase</fullName>
        <ecNumber evidence="6">6.2.1.3</ecNumber>
    </recommendedName>
    <alternativeName>
        <fullName evidence="8">Long-chain-fatty-acid--CoA ligase</fullName>
    </alternativeName>
</protein>
<dbReference type="EMBL" id="JASDAP010000022">
    <property type="protein sequence ID" value="KAK1884540.1"/>
    <property type="molecule type" value="Genomic_DNA"/>
</dbReference>
<dbReference type="GO" id="GO:0044539">
    <property type="term" value="P:long-chain fatty acid import into cell"/>
    <property type="evidence" value="ECO:0007669"/>
    <property type="project" value="TreeGrafter"/>
</dbReference>
<dbReference type="SUPFAM" id="SSF56801">
    <property type="entry name" value="Acetyl-CoA synthetase-like"/>
    <property type="match status" value="1"/>
</dbReference>
<organism evidence="12 13">
    <name type="scientific">Dissostichus eleginoides</name>
    <name type="common">Patagonian toothfish</name>
    <name type="synonym">Dissostichus amissus</name>
    <dbReference type="NCBI Taxonomy" id="100907"/>
    <lineage>
        <taxon>Eukaryota</taxon>
        <taxon>Metazoa</taxon>
        <taxon>Chordata</taxon>
        <taxon>Craniata</taxon>
        <taxon>Vertebrata</taxon>
        <taxon>Euteleostomi</taxon>
        <taxon>Actinopterygii</taxon>
        <taxon>Neopterygii</taxon>
        <taxon>Teleostei</taxon>
        <taxon>Neoteleostei</taxon>
        <taxon>Acanthomorphata</taxon>
        <taxon>Eupercaria</taxon>
        <taxon>Perciformes</taxon>
        <taxon>Notothenioidei</taxon>
        <taxon>Nototheniidae</taxon>
        <taxon>Dissostichus</taxon>
    </lineage>
</organism>
<dbReference type="FunFam" id="3.30.300.30:FF:000002">
    <property type="entry name" value="Long-chain fatty acid transport protein 1"/>
    <property type="match status" value="1"/>
</dbReference>
<dbReference type="GO" id="GO:0005789">
    <property type="term" value="C:endoplasmic reticulum membrane"/>
    <property type="evidence" value="ECO:0007669"/>
    <property type="project" value="TreeGrafter"/>
</dbReference>
<evidence type="ECO:0000256" key="4">
    <source>
        <dbReference type="ARBA" id="ARBA00023055"/>
    </source>
</evidence>
<keyword evidence="5" id="KW-0443">Lipid metabolism</keyword>
<name>A0AAD9F3P1_DISEL</name>
<keyword evidence="2" id="KW-0436">Ligase</keyword>
<dbReference type="InterPro" id="IPR020845">
    <property type="entry name" value="AMP-binding_CS"/>
</dbReference>
<feature type="domain" description="AMP-dependent synthetase/ligase" evidence="10">
    <location>
        <begin position="21"/>
        <end position="228"/>
    </location>
</feature>
<evidence type="ECO:0000256" key="9">
    <source>
        <dbReference type="ARBA" id="ARBA00048666"/>
    </source>
</evidence>
<dbReference type="GO" id="GO:0005886">
    <property type="term" value="C:plasma membrane"/>
    <property type="evidence" value="ECO:0007669"/>
    <property type="project" value="TreeGrafter"/>
</dbReference>
<evidence type="ECO:0000259" key="10">
    <source>
        <dbReference type="Pfam" id="PF00501"/>
    </source>
</evidence>
<evidence type="ECO:0000256" key="7">
    <source>
        <dbReference type="ARBA" id="ARBA00036527"/>
    </source>
</evidence>
<dbReference type="InterPro" id="IPR025110">
    <property type="entry name" value="AMP-bd_C"/>
</dbReference>
<evidence type="ECO:0000256" key="2">
    <source>
        <dbReference type="ARBA" id="ARBA00022598"/>
    </source>
</evidence>
<dbReference type="GO" id="GO:0005324">
    <property type="term" value="F:long-chain fatty acid transmembrane transporter activity"/>
    <property type="evidence" value="ECO:0007669"/>
    <property type="project" value="TreeGrafter"/>
</dbReference>
<dbReference type="Pfam" id="PF00501">
    <property type="entry name" value="AMP-binding"/>
    <property type="match status" value="1"/>
</dbReference>
<feature type="domain" description="AMP-binding enzyme C-terminal" evidence="11">
    <location>
        <begin position="339"/>
        <end position="415"/>
    </location>
</feature>
<comment type="caution">
    <text evidence="12">The sequence shown here is derived from an EMBL/GenBank/DDBJ whole genome shotgun (WGS) entry which is preliminary data.</text>
</comment>
<accession>A0AAD9F3P1</accession>